<reference evidence="1" key="1">
    <citation type="submission" date="2019-09" db="EMBL/GenBank/DDBJ databases">
        <title>Draft genome sequences of 48 bacterial type strains from the CCUG.</title>
        <authorList>
            <person name="Tunovic T."/>
            <person name="Pineiro-Iglesias B."/>
            <person name="Unosson C."/>
            <person name="Inganas E."/>
            <person name="Ohlen M."/>
            <person name="Cardew S."/>
            <person name="Jensie-Markopoulos S."/>
            <person name="Salva-Serra F."/>
            <person name="Jaen-Luchoro D."/>
            <person name="Karlsson R."/>
            <person name="Svensson-Stadler L."/>
            <person name="Chun J."/>
            <person name="Moore E."/>
        </authorList>
    </citation>
    <scope>NUCLEOTIDE SEQUENCE</scope>
    <source>
        <strain evidence="1">CCUG 50899</strain>
    </source>
</reference>
<dbReference type="RefSeq" id="WP_128094916.1">
    <property type="nucleotide sequence ID" value="NZ_JBHEEN010000016.1"/>
</dbReference>
<dbReference type="InterPro" id="IPR016181">
    <property type="entry name" value="Acyl_CoA_acyltransferase"/>
</dbReference>
<comment type="caution">
    <text evidence="1">The sequence shown here is derived from an EMBL/GenBank/DDBJ whole genome shotgun (WGS) entry which is preliminary data.</text>
</comment>
<gene>
    <name evidence="1" type="ORF">F7Q93_22015</name>
</gene>
<dbReference type="EMBL" id="VZPE01000014">
    <property type="protein sequence ID" value="KAB0566121.1"/>
    <property type="molecule type" value="Genomic_DNA"/>
</dbReference>
<sequence>MTETFEFHPQLKIENTGDGIRARLNKKLPANIFQIIHLLTHWINETELKWDCASDDKVQPASGRMFYEDRIFRDDTMFRFRRVGNGTSFRKELVLARVFVAETEQGKGYFSQLLCRLEEIALEIEADLSIECASQHLSSILLQKGYLRQPHNDQRHMQLANALEGNWFWHRNDRAFQLKLVTVPIALMKKIEQMGSHCGKETDTVIQQELGNAFARISSRLDAEVRPISELRHAEFEESLQKTQGRLKRR</sequence>
<accession>A0A643ETI7</accession>
<proteinExistence type="predicted"/>
<organism evidence="1">
    <name type="scientific">Brucella pituitosa</name>
    <dbReference type="NCBI Taxonomy" id="571256"/>
    <lineage>
        <taxon>Bacteria</taxon>
        <taxon>Pseudomonadati</taxon>
        <taxon>Pseudomonadota</taxon>
        <taxon>Alphaproteobacteria</taxon>
        <taxon>Hyphomicrobiales</taxon>
        <taxon>Brucellaceae</taxon>
        <taxon>Brucella/Ochrobactrum group</taxon>
        <taxon>Brucella</taxon>
    </lineage>
</organism>
<dbReference type="SUPFAM" id="SSF55729">
    <property type="entry name" value="Acyl-CoA N-acyltransferases (Nat)"/>
    <property type="match status" value="1"/>
</dbReference>
<dbReference type="AlphaFoldDB" id="A0A643ETI7"/>
<evidence type="ECO:0000313" key="1">
    <source>
        <dbReference type="EMBL" id="KAB0566121.1"/>
    </source>
</evidence>
<name>A0A643ETI7_9HYPH</name>
<protein>
    <submittedName>
        <fullName evidence="1">Uncharacterized protein</fullName>
    </submittedName>
</protein>